<sequence>MDNSEEYDLGEFGEELDAMIEEIVAPLLERMEAYMQRVEDRTREMKESNRTALNEYEMAKDNVEEARQYWVRKYQQEKDATKARDTSMAEKPAPDSGPVVQDNGVGDEEVESREESRERGVTVTARSAHFPSQTGRGRGLGRGIDGLAFGRRSPTESHRSRLGHGPPTEEDDTHVSTPRVRGSGAGGLAFNHQSPPEQRRSPCYNAGLAEDGQSDGKEDESQGGDMDAEAVEAAGAEATEEEIPALRQSSRQRTTGV</sequence>
<keyword evidence="1" id="KW-0175">Coiled coil</keyword>
<proteinExistence type="predicted"/>
<evidence type="ECO:0000256" key="2">
    <source>
        <dbReference type="SAM" id="MobiDB-lite"/>
    </source>
</evidence>
<name>A0A2D3V4K8_9PEZI</name>
<dbReference type="Proteomes" id="UP000225277">
    <property type="component" value="Unassembled WGS sequence"/>
</dbReference>
<evidence type="ECO:0000313" key="3">
    <source>
        <dbReference type="EMBL" id="CZT15223.1"/>
    </source>
</evidence>
<evidence type="ECO:0000256" key="1">
    <source>
        <dbReference type="SAM" id="Coils"/>
    </source>
</evidence>
<feature type="region of interest" description="Disordered" evidence="2">
    <location>
        <begin position="76"/>
        <end position="257"/>
    </location>
</feature>
<gene>
    <name evidence="3" type="ORF">RCC_12079</name>
</gene>
<dbReference type="AlphaFoldDB" id="A0A2D3V4K8"/>
<feature type="compositionally biased region" description="Polar residues" evidence="2">
    <location>
        <begin position="247"/>
        <end position="257"/>
    </location>
</feature>
<accession>A0A2D3V4K8</accession>
<feature type="compositionally biased region" description="Acidic residues" evidence="2">
    <location>
        <begin position="221"/>
        <end position="230"/>
    </location>
</feature>
<feature type="coiled-coil region" evidence="1">
    <location>
        <begin position="28"/>
        <end position="69"/>
    </location>
</feature>
<reference evidence="3 4" key="1">
    <citation type="submission" date="2016-03" db="EMBL/GenBank/DDBJ databases">
        <authorList>
            <person name="Ploux O."/>
        </authorList>
    </citation>
    <scope>NUCLEOTIDE SEQUENCE [LARGE SCALE GENOMIC DNA]</scope>
    <source>
        <strain evidence="3 4">URUG2</strain>
    </source>
</reference>
<evidence type="ECO:0000313" key="4">
    <source>
        <dbReference type="Proteomes" id="UP000225277"/>
    </source>
</evidence>
<dbReference type="EMBL" id="FJUY01000001">
    <property type="protein sequence ID" value="CZT15223.1"/>
    <property type="molecule type" value="Genomic_DNA"/>
</dbReference>
<feature type="compositionally biased region" description="Basic and acidic residues" evidence="2">
    <location>
        <begin position="76"/>
        <end position="88"/>
    </location>
</feature>
<dbReference type="GeneID" id="35606639"/>
<protein>
    <submittedName>
        <fullName evidence="3">Uncharacterized protein</fullName>
    </submittedName>
</protein>
<keyword evidence="4" id="KW-1185">Reference proteome</keyword>
<organism evidence="3 4">
    <name type="scientific">Ramularia collo-cygni</name>
    <dbReference type="NCBI Taxonomy" id="112498"/>
    <lineage>
        <taxon>Eukaryota</taxon>
        <taxon>Fungi</taxon>
        <taxon>Dikarya</taxon>
        <taxon>Ascomycota</taxon>
        <taxon>Pezizomycotina</taxon>
        <taxon>Dothideomycetes</taxon>
        <taxon>Dothideomycetidae</taxon>
        <taxon>Mycosphaerellales</taxon>
        <taxon>Mycosphaerellaceae</taxon>
        <taxon>Ramularia</taxon>
    </lineage>
</organism>
<dbReference type="RefSeq" id="XP_023622120.1">
    <property type="nucleotide sequence ID" value="XM_023766352.1"/>
</dbReference>